<accession>A0A835WRX4</accession>
<feature type="transmembrane region" description="Helical" evidence="1">
    <location>
        <begin position="170"/>
        <end position="187"/>
    </location>
</feature>
<protein>
    <recommendedName>
        <fullName evidence="4">Integral membrane protein</fullName>
    </recommendedName>
</protein>
<feature type="transmembrane region" description="Helical" evidence="1">
    <location>
        <begin position="73"/>
        <end position="93"/>
    </location>
</feature>
<reference evidence="2" key="1">
    <citation type="journal article" date="2020" name="bioRxiv">
        <title>Comparative genomics of Chlamydomonas.</title>
        <authorList>
            <person name="Craig R.J."/>
            <person name="Hasan A.R."/>
            <person name="Ness R.W."/>
            <person name="Keightley P.D."/>
        </authorList>
    </citation>
    <scope>NUCLEOTIDE SEQUENCE</scope>
    <source>
        <strain evidence="2">CCAP 11/173</strain>
    </source>
</reference>
<comment type="caution">
    <text evidence="2">The sequence shown here is derived from an EMBL/GenBank/DDBJ whole genome shotgun (WGS) entry which is preliminary data.</text>
</comment>
<keyword evidence="1" id="KW-0812">Transmembrane</keyword>
<feature type="transmembrane region" description="Helical" evidence="1">
    <location>
        <begin position="199"/>
        <end position="217"/>
    </location>
</feature>
<dbReference type="OrthoDB" id="2020161at2759"/>
<evidence type="ECO:0000256" key="1">
    <source>
        <dbReference type="SAM" id="Phobius"/>
    </source>
</evidence>
<evidence type="ECO:0000313" key="3">
    <source>
        <dbReference type="Proteomes" id="UP000613740"/>
    </source>
</evidence>
<evidence type="ECO:0008006" key="4">
    <source>
        <dbReference type="Google" id="ProtNLM"/>
    </source>
</evidence>
<keyword evidence="1" id="KW-1133">Transmembrane helix</keyword>
<dbReference type="InterPro" id="IPR019275">
    <property type="entry name" value="DUF2301"/>
</dbReference>
<dbReference type="AlphaFoldDB" id="A0A835WRX4"/>
<organism evidence="2 3">
    <name type="scientific">Chlamydomonas schloesseri</name>
    <dbReference type="NCBI Taxonomy" id="2026947"/>
    <lineage>
        <taxon>Eukaryota</taxon>
        <taxon>Viridiplantae</taxon>
        <taxon>Chlorophyta</taxon>
        <taxon>core chlorophytes</taxon>
        <taxon>Chlorophyceae</taxon>
        <taxon>CS clade</taxon>
        <taxon>Chlamydomonadales</taxon>
        <taxon>Chlamydomonadaceae</taxon>
        <taxon>Chlamydomonas</taxon>
    </lineage>
</organism>
<dbReference type="PANTHER" id="PTHR36716:SF2">
    <property type="entry name" value="F3H9.20 PROTEIN"/>
    <property type="match status" value="1"/>
</dbReference>
<name>A0A835WRX4_9CHLO</name>
<dbReference type="Pfam" id="PF10063">
    <property type="entry name" value="DUF2301"/>
    <property type="match status" value="1"/>
</dbReference>
<keyword evidence="3" id="KW-1185">Reference proteome</keyword>
<feature type="transmembrane region" description="Helical" evidence="1">
    <location>
        <begin position="113"/>
        <end position="132"/>
    </location>
</feature>
<dbReference type="EMBL" id="JAEHOD010000006">
    <property type="protein sequence ID" value="KAG2452223.1"/>
    <property type="molecule type" value="Genomic_DNA"/>
</dbReference>
<evidence type="ECO:0000313" key="2">
    <source>
        <dbReference type="EMBL" id="KAG2452223.1"/>
    </source>
</evidence>
<dbReference type="PANTHER" id="PTHR36716">
    <property type="entry name" value="F3H9.20 PROTEIN"/>
    <property type="match status" value="1"/>
</dbReference>
<feature type="transmembrane region" description="Helical" evidence="1">
    <location>
        <begin position="223"/>
        <end position="242"/>
    </location>
</feature>
<gene>
    <name evidence="2" type="ORF">HYH02_003252</name>
</gene>
<dbReference type="Proteomes" id="UP000613740">
    <property type="component" value="Unassembled WGS sequence"/>
</dbReference>
<keyword evidence="1" id="KW-0472">Membrane</keyword>
<feature type="transmembrane region" description="Helical" evidence="1">
    <location>
        <begin position="139"/>
        <end position="155"/>
    </location>
</feature>
<proteinExistence type="predicted"/>
<sequence>MLRQKLPSSCGSTQRRAAFFASALSPCRSLLRRPATAPRRLHIAQAAEQAEPQVYYGRFGPWSITNEDRAEVIGYRLGISATALGFLFCGAYGLLPADQEPTRAAMQGLLNPAVLLGAAGLGVSLQLIHIYIGALKRTLQALWAVGTAVSLYLILTQDAPAATFVYEHPVWIWGVGPLFAALTGVAFKEGLCYNKWEAAGLFGALPLLVGGHLLGFVPDNVEQGLLASCCVLLAVFAGRKYTQAFKDDIGDKSIFEMQKLPPEQQQALLRKLNYDD</sequence>
<dbReference type="GO" id="GO:0009507">
    <property type="term" value="C:chloroplast"/>
    <property type="evidence" value="ECO:0007669"/>
    <property type="project" value="TreeGrafter"/>
</dbReference>